<sequence>MLPKKRRQKVTHSCQHCRRRKIRCDRERPCGHCIKLGSVDECRYGPGLGQAPMVSERSVSSGPRQVVFRANPPPTQAAGSSVAASEAQNPSPPLTATSAVEVSNTEPRPLSAERDNDTQPSQPLQLSWNGSRGTDSFPEPVSGRMMTMPKEVFRGGNGGPTTHWGRCHGSATIYEFPEAIRFLLASKEAEVPTLYCVVPAARADQPRGLPISDQMQAGELSALLPAREQADRLVNLYRENFEFCSRIIHFPAFFKRYAQLWEQPETTPSSFIASVLAICAVASAFAPQSALEGVGIKDTAVKWIDAVRAWLQKQDTMSQATIACMQVQCLLLLASGMKWIASENSWLSAGALMRMAIAAGLHRDPADFPKISPFWAEMRRRMWYTILELDLQLSFDHGRPQHFSADDFDCGLPANINDEKLEENMEQPPVPQSDSSLTDVSAQRLLAKSWALRNRVCRLSNKIVFDTPYETILKLDSELNGLLQEAKRVSGREANDCRKFFLDDQIYKAIIALHHTHTARATYDPRFLYSRQVTVETSVTVLSKALSSPHDAGGEEAPRLFDILANICRTNLAGSVQNLSRELLIQAKQYQSMADGTQPMATAQWNQGRQQILIDLVEKSIAAFRAVLGTDEKGHRISSWLHIATSLAKAVVHGEDPTKAMGDALKTSLHEYSMAMRGAPSQHLQNDQTLSCGESNDFEYLMDPRPWFNEETSFPMLFGTDNAQDMTDLLFGRYYHPVQ</sequence>
<protein>
    <recommendedName>
        <fullName evidence="8">Zn(2)-C6 fungal-type domain-containing protein</fullName>
    </recommendedName>
</protein>
<organism evidence="9 10">
    <name type="scientific">Pseudallescheria apiosperma</name>
    <name type="common">Scedosporium apiospermum</name>
    <dbReference type="NCBI Taxonomy" id="563466"/>
    <lineage>
        <taxon>Eukaryota</taxon>
        <taxon>Fungi</taxon>
        <taxon>Dikarya</taxon>
        <taxon>Ascomycota</taxon>
        <taxon>Pezizomycotina</taxon>
        <taxon>Sordariomycetes</taxon>
        <taxon>Hypocreomycetidae</taxon>
        <taxon>Microascales</taxon>
        <taxon>Microascaceae</taxon>
        <taxon>Scedosporium</taxon>
    </lineage>
</organism>
<keyword evidence="4" id="KW-0238">DNA-binding</keyword>
<dbReference type="KEGG" id="sapo:SAPIO_CDS9189"/>
<dbReference type="GO" id="GO:0008270">
    <property type="term" value="F:zinc ion binding"/>
    <property type="evidence" value="ECO:0007669"/>
    <property type="project" value="InterPro"/>
</dbReference>
<dbReference type="SMART" id="SM00066">
    <property type="entry name" value="GAL4"/>
    <property type="match status" value="1"/>
</dbReference>
<evidence type="ECO:0000256" key="5">
    <source>
        <dbReference type="ARBA" id="ARBA00023163"/>
    </source>
</evidence>
<dbReference type="PROSITE" id="PS50048">
    <property type="entry name" value="ZN2_CY6_FUNGAL_2"/>
    <property type="match status" value="1"/>
</dbReference>
<dbReference type="InterPro" id="IPR051430">
    <property type="entry name" value="Fungal_TF_Env_Response"/>
</dbReference>
<evidence type="ECO:0000256" key="4">
    <source>
        <dbReference type="ARBA" id="ARBA00023125"/>
    </source>
</evidence>
<evidence type="ECO:0000256" key="7">
    <source>
        <dbReference type="SAM" id="MobiDB-lite"/>
    </source>
</evidence>
<keyword evidence="1" id="KW-0479">Metal-binding</keyword>
<dbReference type="CDD" id="cd00067">
    <property type="entry name" value="GAL4"/>
    <property type="match status" value="1"/>
</dbReference>
<feature type="compositionally biased region" description="Polar residues" evidence="7">
    <location>
        <begin position="77"/>
        <end position="106"/>
    </location>
</feature>
<evidence type="ECO:0000256" key="2">
    <source>
        <dbReference type="ARBA" id="ARBA00022833"/>
    </source>
</evidence>
<dbReference type="PROSITE" id="PS00463">
    <property type="entry name" value="ZN2_CY6_FUNGAL_1"/>
    <property type="match status" value="1"/>
</dbReference>
<dbReference type="SUPFAM" id="SSF57701">
    <property type="entry name" value="Zn2/Cys6 DNA-binding domain"/>
    <property type="match status" value="1"/>
</dbReference>
<feature type="domain" description="Zn(2)-C6 fungal-type" evidence="8">
    <location>
        <begin position="13"/>
        <end position="44"/>
    </location>
</feature>
<feature type="compositionally biased region" description="Polar residues" evidence="7">
    <location>
        <begin position="118"/>
        <end position="134"/>
    </location>
</feature>
<keyword evidence="2" id="KW-0862">Zinc</keyword>
<dbReference type="EMBL" id="JOWA01000132">
    <property type="protein sequence ID" value="KEZ40148.1"/>
    <property type="molecule type" value="Genomic_DNA"/>
</dbReference>
<reference evidence="9 10" key="1">
    <citation type="journal article" date="2014" name="Genome Announc.">
        <title>Draft genome sequence of the pathogenic fungus Scedosporium apiospermum.</title>
        <authorList>
            <person name="Vandeputte P."/>
            <person name="Ghamrawi S."/>
            <person name="Rechenmann M."/>
            <person name="Iltis A."/>
            <person name="Giraud S."/>
            <person name="Fleury M."/>
            <person name="Thornton C."/>
            <person name="Delhaes L."/>
            <person name="Meyer W."/>
            <person name="Papon N."/>
            <person name="Bouchara J.P."/>
        </authorList>
    </citation>
    <scope>NUCLEOTIDE SEQUENCE [LARGE SCALE GENOMIC DNA]</scope>
    <source>
        <strain evidence="9 10">IHEM 14462</strain>
    </source>
</reference>
<dbReference type="OrthoDB" id="4236860at2759"/>
<dbReference type="PANTHER" id="PTHR31944">
    <property type="entry name" value="HEME-RESPONSIVE ZINC FINGER TRANSCRIPTION FACTOR HAP1"/>
    <property type="match status" value="1"/>
</dbReference>
<dbReference type="Pfam" id="PF04082">
    <property type="entry name" value="Fungal_trans"/>
    <property type="match status" value="1"/>
</dbReference>
<comment type="caution">
    <text evidence="9">The sequence shown here is derived from an EMBL/GenBank/DDBJ whole genome shotgun (WGS) entry which is preliminary data.</text>
</comment>
<evidence type="ECO:0000256" key="3">
    <source>
        <dbReference type="ARBA" id="ARBA00023015"/>
    </source>
</evidence>
<evidence type="ECO:0000256" key="6">
    <source>
        <dbReference type="ARBA" id="ARBA00023242"/>
    </source>
</evidence>
<name>A0A084FYI6_PSEDA</name>
<dbReference type="GO" id="GO:0001228">
    <property type="term" value="F:DNA-binding transcription activator activity, RNA polymerase II-specific"/>
    <property type="evidence" value="ECO:0007669"/>
    <property type="project" value="TreeGrafter"/>
</dbReference>
<dbReference type="InterPro" id="IPR007219">
    <property type="entry name" value="XnlR_reg_dom"/>
</dbReference>
<dbReference type="InterPro" id="IPR036864">
    <property type="entry name" value="Zn2-C6_fun-type_DNA-bd_sf"/>
</dbReference>
<dbReference type="VEuPathDB" id="FungiDB:SAPIO_CDS9189"/>
<dbReference type="PANTHER" id="PTHR31944:SF131">
    <property type="entry name" value="HEME-RESPONSIVE ZINC FINGER TRANSCRIPTION FACTOR HAP1"/>
    <property type="match status" value="1"/>
</dbReference>
<dbReference type="GO" id="GO:0006351">
    <property type="term" value="P:DNA-templated transcription"/>
    <property type="evidence" value="ECO:0007669"/>
    <property type="project" value="InterPro"/>
</dbReference>
<dbReference type="CDD" id="cd12148">
    <property type="entry name" value="fungal_TF_MHR"/>
    <property type="match status" value="1"/>
</dbReference>
<dbReference type="SMART" id="SM00906">
    <property type="entry name" value="Fungal_trans"/>
    <property type="match status" value="1"/>
</dbReference>
<evidence type="ECO:0000259" key="8">
    <source>
        <dbReference type="PROSITE" id="PS50048"/>
    </source>
</evidence>
<dbReference type="RefSeq" id="XP_016639947.1">
    <property type="nucleotide sequence ID" value="XM_016790644.1"/>
</dbReference>
<dbReference type="GeneID" id="27728261"/>
<accession>A0A084FYI6</accession>
<dbReference type="GO" id="GO:0005634">
    <property type="term" value="C:nucleus"/>
    <property type="evidence" value="ECO:0007669"/>
    <property type="project" value="TreeGrafter"/>
</dbReference>
<dbReference type="Gene3D" id="4.10.240.10">
    <property type="entry name" value="Zn(2)-C6 fungal-type DNA-binding domain"/>
    <property type="match status" value="1"/>
</dbReference>
<evidence type="ECO:0000256" key="1">
    <source>
        <dbReference type="ARBA" id="ARBA00022723"/>
    </source>
</evidence>
<dbReference type="Pfam" id="PF00172">
    <property type="entry name" value="Zn_clus"/>
    <property type="match status" value="1"/>
</dbReference>
<dbReference type="InterPro" id="IPR001138">
    <property type="entry name" value="Zn2Cys6_DnaBD"/>
</dbReference>
<keyword evidence="6" id="KW-0539">Nucleus</keyword>
<dbReference type="Proteomes" id="UP000028545">
    <property type="component" value="Unassembled WGS sequence"/>
</dbReference>
<dbReference type="GO" id="GO:0000978">
    <property type="term" value="F:RNA polymerase II cis-regulatory region sequence-specific DNA binding"/>
    <property type="evidence" value="ECO:0007669"/>
    <property type="project" value="TreeGrafter"/>
</dbReference>
<evidence type="ECO:0000313" key="9">
    <source>
        <dbReference type="EMBL" id="KEZ40148.1"/>
    </source>
</evidence>
<keyword evidence="10" id="KW-1185">Reference proteome</keyword>
<proteinExistence type="predicted"/>
<evidence type="ECO:0000313" key="10">
    <source>
        <dbReference type="Proteomes" id="UP000028545"/>
    </source>
</evidence>
<keyword evidence="5" id="KW-0804">Transcription</keyword>
<dbReference type="AlphaFoldDB" id="A0A084FYI6"/>
<keyword evidence="3" id="KW-0805">Transcription regulation</keyword>
<feature type="region of interest" description="Disordered" evidence="7">
    <location>
        <begin position="52"/>
        <end position="142"/>
    </location>
</feature>
<dbReference type="OMA" id="GRTHETN"/>
<gene>
    <name evidence="9" type="ORF">SAPIO_CDS9189</name>
</gene>
<dbReference type="HOGENOM" id="CLU_007091_2_0_1"/>